<dbReference type="SUPFAM" id="SSF49785">
    <property type="entry name" value="Galactose-binding domain-like"/>
    <property type="match status" value="1"/>
</dbReference>
<comment type="similarity">
    <text evidence="1">Belongs to the glycosyl hydrolase 2 family.</text>
</comment>
<dbReference type="EMBL" id="PYGE01000005">
    <property type="protein sequence ID" value="PSL04690.1"/>
    <property type="molecule type" value="Genomic_DNA"/>
</dbReference>
<keyword evidence="2" id="KW-0732">Signal</keyword>
<feature type="compositionally biased region" description="Low complexity" evidence="6">
    <location>
        <begin position="1"/>
        <end position="15"/>
    </location>
</feature>
<dbReference type="PANTHER" id="PTHR42732:SF2">
    <property type="entry name" value="BETA-MANNOSIDASE"/>
    <property type="match status" value="1"/>
</dbReference>
<feature type="region of interest" description="Disordered" evidence="6">
    <location>
        <begin position="1"/>
        <end position="50"/>
    </location>
</feature>
<dbReference type="GO" id="GO:0005975">
    <property type="term" value="P:carbohydrate metabolic process"/>
    <property type="evidence" value="ECO:0007669"/>
    <property type="project" value="InterPro"/>
</dbReference>
<evidence type="ECO:0000256" key="2">
    <source>
        <dbReference type="ARBA" id="ARBA00022729"/>
    </source>
</evidence>
<dbReference type="GO" id="GO:0004553">
    <property type="term" value="F:hydrolase activity, hydrolyzing O-glycosyl compounds"/>
    <property type="evidence" value="ECO:0007669"/>
    <property type="project" value="InterPro"/>
</dbReference>
<dbReference type="InterPro" id="IPR013320">
    <property type="entry name" value="ConA-like_dom_sf"/>
</dbReference>
<dbReference type="InterPro" id="IPR006102">
    <property type="entry name" value="Ig-like_GH2"/>
</dbReference>
<dbReference type="InterPro" id="IPR013783">
    <property type="entry name" value="Ig-like_fold"/>
</dbReference>
<dbReference type="OrthoDB" id="9762066at2"/>
<evidence type="ECO:0000256" key="3">
    <source>
        <dbReference type="ARBA" id="ARBA00022801"/>
    </source>
</evidence>
<feature type="domain" description="LamG-like jellyroll fold" evidence="7">
    <location>
        <begin position="682"/>
        <end position="814"/>
    </location>
</feature>
<name>A0A2P8E5F1_9ACTN</name>
<feature type="region of interest" description="Disordered" evidence="6">
    <location>
        <begin position="603"/>
        <end position="623"/>
    </location>
</feature>
<dbReference type="Gene3D" id="3.20.20.80">
    <property type="entry name" value="Glycosidases"/>
    <property type="match status" value="1"/>
</dbReference>
<evidence type="ECO:0000256" key="1">
    <source>
        <dbReference type="ARBA" id="ARBA00007401"/>
    </source>
</evidence>
<keyword evidence="5" id="KW-0326">Glycosidase</keyword>
<dbReference type="Gene3D" id="2.60.120.200">
    <property type="match status" value="1"/>
</dbReference>
<dbReference type="PANTHER" id="PTHR42732">
    <property type="entry name" value="BETA-GALACTOSIDASE"/>
    <property type="match status" value="1"/>
</dbReference>
<dbReference type="RefSeq" id="WP_106537023.1">
    <property type="nucleotide sequence ID" value="NZ_PYGE01000005.1"/>
</dbReference>
<protein>
    <submittedName>
        <fullName evidence="8">Glycosyl hydrolase family 2</fullName>
    </submittedName>
</protein>
<evidence type="ECO:0000256" key="5">
    <source>
        <dbReference type="ARBA" id="ARBA00023295"/>
    </source>
</evidence>
<dbReference type="InterPro" id="IPR008979">
    <property type="entry name" value="Galactose-bd-like_sf"/>
</dbReference>
<proteinExistence type="inferred from homology"/>
<dbReference type="Gene3D" id="2.60.40.10">
    <property type="entry name" value="Immunoglobulins"/>
    <property type="match status" value="1"/>
</dbReference>
<dbReference type="InterPro" id="IPR017853">
    <property type="entry name" value="GH"/>
</dbReference>
<evidence type="ECO:0000256" key="6">
    <source>
        <dbReference type="SAM" id="MobiDB-lite"/>
    </source>
</evidence>
<dbReference type="InterPro" id="IPR006104">
    <property type="entry name" value="Glyco_hydro_2_N"/>
</dbReference>
<dbReference type="Proteomes" id="UP000243528">
    <property type="component" value="Unassembled WGS sequence"/>
</dbReference>
<dbReference type="InterPro" id="IPR036156">
    <property type="entry name" value="Beta-gal/glucu_dom_sf"/>
</dbReference>
<dbReference type="InterPro" id="IPR051913">
    <property type="entry name" value="GH2_Domain-Containing"/>
</dbReference>
<reference evidence="8 9" key="1">
    <citation type="submission" date="2018-03" db="EMBL/GenBank/DDBJ databases">
        <title>Genomic Encyclopedia of Archaeal and Bacterial Type Strains, Phase II (KMG-II): from individual species to whole genera.</title>
        <authorList>
            <person name="Goeker M."/>
        </authorList>
    </citation>
    <scope>NUCLEOTIDE SEQUENCE [LARGE SCALE GENOMIC DNA]</scope>
    <source>
        <strain evidence="8 9">DSM 45211</strain>
    </source>
</reference>
<dbReference type="SUPFAM" id="SSF51445">
    <property type="entry name" value="(Trans)glycosidases"/>
    <property type="match status" value="1"/>
</dbReference>
<keyword evidence="4" id="KW-1015">Disulfide bond</keyword>
<keyword evidence="3 8" id="KW-0378">Hydrolase</keyword>
<evidence type="ECO:0000313" key="8">
    <source>
        <dbReference type="EMBL" id="PSL04690.1"/>
    </source>
</evidence>
<evidence type="ECO:0000313" key="9">
    <source>
        <dbReference type="Proteomes" id="UP000243528"/>
    </source>
</evidence>
<dbReference type="SUPFAM" id="SSF49899">
    <property type="entry name" value="Concanavalin A-like lectins/glucanases"/>
    <property type="match status" value="1"/>
</dbReference>
<accession>A0A2P8E5F1</accession>
<dbReference type="Pfam" id="PF02837">
    <property type="entry name" value="Glyco_hydro_2_N"/>
    <property type="match status" value="1"/>
</dbReference>
<dbReference type="InterPro" id="IPR006558">
    <property type="entry name" value="LamG-like"/>
</dbReference>
<evidence type="ECO:0000256" key="4">
    <source>
        <dbReference type="ARBA" id="ARBA00023157"/>
    </source>
</evidence>
<gene>
    <name evidence="8" type="ORF">CLV30_105156</name>
</gene>
<sequence>MTVPAGAADDAAQGPPGTGPEAADGWTPGEPPLTTPWTDEVGPDNALPEYPRPQLVRRDWENLNGVWQFAAAAEGEQPPFGETLDERVLVPYPIESALSGIQRHEDRMWYRRTFEVPPNWHVGRGERLILNFGAVDYDARVWVNGEEVTSHRGGYDKFSVDITDALTGDGPQELIVWAEDLTDATQQPVGKQRLVPDRGIFYEASSGIWQTVWMEPVPEAHVTGLNMTPDIDTDTLTLGVEAAAAEGMSVQAIAYDDHRPVARATGAADEKLELEIPDAKLWSPDNPHLYDLKVYLMDGNRRVDRVESYFGMREVGMAKGEDGKQRLTLNGEILFQMSTLDQGYWPDGLHTAPTDEALRFDLEKHKEMGFNTVRKHIKVEPDRWFYHADRLGLLVWQDMPSARPDPIQGQWRDQFESELFEMVEEHDHWTSVVAWVPFNEGWGEWSQERTGELAERIKEMDPTRLVNAHSGVNCCDSLGDSGKGDMIDWHDYVGPATPMPDENRVAVDGEHGGFGLEVEGHMWFGEGHAYEMTPNKEALTRRYVENQQDVLEAAKTCGISAAVYTQITDVEHEVNGLLTYDRKVEKMDFDRVRAINEKIIAEADGSGEGVPDPDPGTPGLDGISFYPFSEGSGTTTADAVGEHDATLVGGPSWTTGVDGSAVEFNGDGQFADTGASILDTTGNYSVSAWVKLNEAGGRFQTAVSQDGDGTSGFFLQYSGADQRFAFSFAGLRALSPEKPETGRWYHLVGVRDAAAGTIELYLDGERVATRDACVADDATGNTVIGRAQFGGNQVDFLNGAVDQVRLFDRALDAGEVGTLYGSGQN</sequence>
<dbReference type="AlphaFoldDB" id="A0A2P8E5F1"/>
<evidence type="ECO:0000259" key="7">
    <source>
        <dbReference type="SMART" id="SM00560"/>
    </source>
</evidence>
<dbReference type="SMART" id="SM00560">
    <property type="entry name" value="LamGL"/>
    <property type="match status" value="1"/>
</dbReference>
<keyword evidence="9" id="KW-1185">Reference proteome</keyword>
<comment type="caution">
    <text evidence="8">The sequence shown here is derived from an EMBL/GenBank/DDBJ whole genome shotgun (WGS) entry which is preliminary data.</text>
</comment>
<dbReference type="SUPFAM" id="SSF49303">
    <property type="entry name" value="beta-Galactosidase/glucuronidase domain"/>
    <property type="match status" value="1"/>
</dbReference>
<dbReference type="Pfam" id="PF13385">
    <property type="entry name" value="Laminin_G_3"/>
    <property type="match status" value="1"/>
</dbReference>
<dbReference type="Gene3D" id="2.60.120.260">
    <property type="entry name" value="Galactose-binding domain-like"/>
    <property type="match status" value="1"/>
</dbReference>
<organism evidence="8 9">
    <name type="scientific">Haloactinopolyspora alba</name>
    <dbReference type="NCBI Taxonomy" id="648780"/>
    <lineage>
        <taxon>Bacteria</taxon>
        <taxon>Bacillati</taxon>
        <taxon>Actinomycetota</taxon>
        <taxon>Actinomycetes</taxon>
        <taxon>Jiangellales</taxon>
        <taxon>Jiangellaceae</taxon>
        <taxon>Haloactinopolyspora</taxon>
    </lineage>
</organism>
<dbReference type="Pfam" id="PF00703">
    <property type="entry name" value="Glyco_hydro_2"/>
    <property type="match status" value="1"/>
</dbReference>